<evidence type="ECO:0000256" key="1">
    <source>
        <dbReference type="ARBA" id="ARBA00006281"/>
    </source>
</evidence>
<feature type="compositionally biased region" description="Acidic residues" evidence="2">
    <location>
        <begin position="329"/>
        <end position="340"/>
    </location>
</feature>
<feature type="region of interest" description="Disordered" evidence="2">
    <location>
        <begin position="311"/>
        <end position="340"/>
    </location>
</feature>
<proteinExistence type="inferred from homology"/>
<dbReference type="OrthoDB" id="201752at2759"/>
<dbReference type="Gene3D" id="2.60.34.20">
    <property type="match status" value="1"/>
</dbReference>
<dbReference type="InterPro" id="IPR033648">
    <property type="entry name" value="AAR2_C"/>
</dbReference>
<name>A0A1B7NUY7_9EURO</name>
<dbReference type="PANTHER" id="PTHR12689:SF4">
    <property type="entry name" value="PROTEIN AAR2 HOMOLOG"/>
    <property type="match status" value="1"/>
</dbReference>
<feature type="domain" description="AAR2 N-terminal" evidence="4">
    <location>
        <begin position="7"/>
        <end position="198"/>
    </location>
</feature>
<feature type="compositionally biased region" description="Basic and acidic residues" evidence="2">
    <location>
        <begin position="543"/>
        <end position="552"/>
    </location>
</feature>
<dbReference type="InterPro" id="IPR038514">
    <property type="entry name" value="AAR2_C_sf"/>
</dbReference>
<dbReference type="InterPro" id="IPR033647">
    <property type="entry name" value="Aar2_N"/>
</dbReference>
<dbReference type="GO" id="GO:0000244">
    <property type="term" value="P:spliceosomal tri-snRNP complex assembly"/>
    <property type="evidence" value="ECO:0007669"/>
    <property type="project" value="TreeGrafter"/>
</dbReference>
<organism evidence="5 6">
    <name type="scientific">Emergomyces africanus</name>
    <dbReference type="NCBI Taxonomy" id="1955775"/>
    <lineage>
        <taxon>Eukaryota</taxon>
        <taxon>Fungi</taxon>
        <taxon>Dikarya</taxon>
        <taxon>Ascomycota</taxon>
        <taxon>Pezizomycotina</taxon>
        <taxon>Eurotiomycetes</taxon>
        <taxon>Eurotiomycetidae</taxon>
        <taxon>Onygenales</taxon>
        <taxon>Ajellomycetaceae</taxon>
        <taxon>Emergomyces</taxon>
    </lineage>
</organism>
<evidence type="ECO:0008006" key="7">
    <source>
        <dbReference type="Google" id="ProtNLM"/>
    </source>
</evidence>
<dbReference type="Proteomes" id="UP000091918">
    <property type="component" value="Unassembled WGS sequence"/>
</dbReference>
<feature type="domain" description="AAR2 C-terminal" evidence="3">
    <location>
        <begin position="268"/>
        <end position="468"/>
    </location>
</feature>
<feature type="region of interest" description="Disordered" evidence="2">
    <location>
        <begin position="521"/>
        <end position="552"/>
    </location>
</feature>
<dbReference type="InterPro" id="IPR007946">
    <property type="entry name" value="AAR2"/>
</dbReference>
<dbReference type="STRING" id="1658172.A0A1B7NUY7"/>
<keyword evidence="6" id="KW-1185">Reference proteome</keyword>
<dbReference type="AlphaFoldDB" id="A0A1B7NUY7"/>
<dbReference type="EMBL" id="LGUA01000665">
    <property type="protein sequence ID" value="OAX80592.1"/>
    <property type="molecule type" value="Genomic_DNA"/>
</dbReference>
<evidence type="ECO:0000313" key="6">
    <source>
        <dbReference type="Proteomes" id="UP000091918"/>
    </source>
</evidence>
<reference evidence="5 6" key="1">
    <citation type="submission" date="2015-07" db="EMBL/GenBank/DDBJ databases">
        <title>Emmonsia species relationships and genome sequence.</title>
        <authorList>
            <person name="Cuomo C.A."/>
            <person name="Schwartz I.S."/>
            <person name="Kenyon C."/>
            <person name="de Hoog G.S."/>
            <person name="Govender N.P."/>
            <person name="Botha A."/>
            <person name="Moreno L."/>
            <person name="de Vries M."/>
            <person name="Munoz J.F."/>
            <person name="Stielow J.B."/>
        </authorList>
    </citation>
    <scope>NUCLEOTIDE SEQUENCE [LARGE SCALE GENOMIC DNA]</scope>
    <source>
        <strain evidence="5 6">CBS 136260</strain>
    </source>
</reference>
<evidence type="ECO:0000259" key="3">
    <source>
        <dbReference type="Pfam" id="PF05282"/>
    </source>
</evidence>
<dbReference type="CDD" id="cd13777">
    <property type="entry name" value="Aar2_N"/>
    <property type="match status" value="1"/>
</dbReference>
<dbReference type="PANTHER" id="PTHR12689">
    <property type="entry name" value="A1 CISTRON SPLICING FACTOR AAR2-RELATED"/>
    <property type="match status" value="1"/>
</dbReference>
<dbReference type="CDD" id="cd13778">
    <property type="entry name" value="Aar2_C"/>
    <property type="match status" value="1"/>
</dbReference>
<feature type="region of interest" description="Disordered" evidence="2">
    <location>
        <begin position="157"/>
        <end position="178"/>
    </location>
</feature>
<protein>
    <recommendedName>
        <fullName evidence="7">AAR2 family protein</fullName>
    </recommendedName>
</protein>
<dbReference type="Gene3D" id="1.25.40.550">
    <property type="entry name" value="Aar2, C-terminal domain-like"/>
    <property type="match status" value="1"/>
</dbReference>
<accession>A0A1B7NUY7</accession>
<dbReference type="Pfam" id="PF05282">
    <property type="entry name" value="AAR2"/>
    <property type="match status" value="1"/>
</dbReference>
<gene>
    <name evidence="5" type="ORF">ACJ72_05070</name>
</gene>
<comment type="similarity">
    <text evidence="1">Belongs to the AAR2 family.</text>
</comment>
<dbReference type="Pfam" id="PF20981">
    <property type="entry name" value="AAR2_1st"/>
    <property type="match status" value="1"/>
</dbReference>
<sequence length="552" mass="60612">MASQIPTPTLLLSSLPPKTLIGIDLLSFTSTPNFHGIKNLPSGPHFLYTGTTESFSLRSGEWFFIPDYHTTGGSISTGGGAGTGGIDIRLRRWDAETEALVPIDEGTEAGRGEAMRLRANLGRIWASGGLLAYDRARGEQKQLQQQQQQCDNNWSNGAYQQQQTQQEQPERESAHQPISDWQQLTNYISPAVLSRILGHPSPTIDSTAIITRNQFTTTTPPPPPSPWIVSSGSSAVRDRDDIPGLSAAEVARACDAGKASEQEKELRFLPVDLKRTWRVGAVGRERTEAAQDRSWALGELVRRFGKVVGKATSTQGSSSESASTTTGTIDDDDGGEDDETQEAGEAQILGELQFTFLMVLTLMNFSCLEQWKRLFGLILTCRAAVLKREKFFVKVLHLLRLQLRHFDDVEGGLFEMDGDDGGALLRKLLKGFSRTVQDFTEGEGAGKMVRKELGLLEDWVKGQYGWELRRGATVMRGMLELEDGEQVEMEVSGANEEDEMGEYAPVIVDLGEGDSLGKGLIEAVEESNEAGESLSDVDVSEMNPRERRPDSL</sequence>
<dbReference type="InterPro" id="IPR038516">
    <property type="entry name" value="AAR2_N_sf"/>
</dbReference>
<evidence type="ECO:0000313" key="5">
    <source>
        <dbReference type="EMBL" id="OAX80592.1"/>
    </source>
</evidence>
<evidence type="ECO:0000256" key="2">
    <source>
        <dbReference type="SAM" id="MobiDB-lite"/>
    </source>
</evidence>
<comment type="caution">
    <text evidence="5">The sequence shown here is derived from an EMBL/GenBank/DDBJ whole genome shotgun (WGS) entry which is preliminary data.</text>
</comment>
<feature type="compositionally biased region" description="Low complexity" evidence="2">
    <location>
        <begin position="311"/>
        <end position="328"/>
    </location>
</feature>
<evidence type="ECO:0000259" key="4">
    <source>
        <dbReference type="Pfam" id="PF20981"/>
    </source>
</evidence>